<dbReference type="InterPro" id="IPR026652">
    <property type="entry name" value="CEP128"/>
</dbReference>
<evidence type="ECO:0000313" key="3">
    <source>
        <dbReference type="EMBL" id="CAE1238671.1"/>
    </source>
</evidence>
<feature type="region of interest" description="Disordered" evidence="2">
    <location>
        <begin position="87"/>
        <end position="113"/>
    </location>
</feature>
<feature type="coiled-coil region" evidence="1">
    <location>
        <begin position="392"/>
        <end position="426"/>
    </location>
</feature>
<feature type="coiled-coil region" evidence="1">
    <location>
        <begin position="272"/>
        <end position="363"/>
    </location>
</feature>
<feature type="compositionally biased region" description="Polar residues" evidence="2">
    <location>
        <begin position="92"/>
        <end position="106"/>
    </location>
</feature>
<dbReference type="PANTHER" id="PTHR46657">
    <property type="entry name" value="CENTROSOMAL PROTEIN OF 128 KDA"/>
    <property type="match status" value="1"/>
</dbReference>
<dbReference type="AlphaFoldDB" id="A0A812BSP2"/>
<reference evidence="3" key="1">
    <citation type="submission" date="2021-01" db="EMBL/GenBank/DDBJ databases">
        <authorList>
            <person name="Li R."/>
            <person name="Bekaert M."/>
        </authorList>
    </citation>
    <scope>NUCLEOTIDE SEQUENCE</scope>
    <source>
        <strain evidence="3">Farmed</strain>
    </source>
</reference>
<dbReference type="GO" id="GO:0005814">
    <property type="term" value="C:centriole"/>
    <property type="evidence" value="ECO:0007669"/>
    <property type="project" value="TreeGrafter"/>
</dbReference>
<dbReference type="GO" id="GO:0000922">
    <property type="term" value="C:spindle pole"/>
    <property type="evidence" value="ECO:0007669"/>
    <property type="project" value="TreeGrafter"/>
</dbReference>
<feature type="coiled-coil region" evidence="1">
    <location>
        <begin position="455"/>
        <end position="528"/>
    </location>
</feature>
<keyword evidence="4" id="KW-1185">Reference proteome</keyword>
<evidence type="ECO:0000256" key="2">
    <source>
        <dbReference type="SAM" id="MobiDB-lite"/>
    </source>
</evidence>
<dbReference type="Proteomes" id="UP000597762">
    <property type="component" value="Unassembled WGS sequence"/>
</dbReference>
<proteinExistence type="predicted"/>
<protein>
    <submittedName>
        <fullName evidence="3">CEP128</fullName>
    </submittedName>
</protein>
<dbReference type="PANTHER" id="PTHR46657:SF1">
    <property type="entry name" value="CENTROSOMAL PROTEIN OF 128 KDA"/>
    <property type="match status" value="1"/>
</dbReference>
<dbReference type="EMBL" id="CAHIKZ030000787">
    <property type="protein sequence ID" value="CAE1238671.1"/>
    <property type="molecule type" value="Genomic_DNA"/>
</dbReference>
<evidence type="ECO:0000313" key="4">
    <source>
        <dbReference type="Proteomes" id="UP000597762"/>
    </source>
</evidence>
<dbReference type="OrthoDB" id="10046318at2759"/>
<sequence length="1076" mass="124977">MADASKLMTSSESDDYYESRYYQNGSLRGGVIDGRLNELAGNLKDTTRNLKTLDHMLDTYKDVGQQQRLAVDKLRKDLDDTCEEIKEEKSRQGNLRSGQNRYSPSHSPYRKRKTAVRFADDLDKEVHTLHNSMRDLTYNQQRLEDSLTEDRDFRDKSIEETRRAVKELTNTLRQNPQTDKSAVRVEKRLNAIQNELRAERQILQEKHSKEDLDNISTELKQALQQHQNFFSKLSVSPPAPPPPTPIPIPNVAVPQIAQVSNISEESKYKTQFLQSEVQKHKLEAEVETLRRRLDQSEGSKSTLQQVVDDLQNQMKKIDLERIQTKARLQEQKSEDENKEKRQLQILEAERDKEKQRLDTELRELRQHLTRTVDVVSEMENVRRSVHKSEQQRIQLSDHIEVLTKDLENQERQNGKLLSQLHEILAKYETAEQGRKISEAQAEDLTLRLQQNVGQLDATSKELHETKQTLEDSIRKRDILRGKAQEAIKQLKLKVKHFEKELDCTKHSNQQILQRNEDLVKELEASRIQNNGMTTQWDSLKRELADALAIRAAQDEQLRLKDIEINELKSLRMDLEKDMRTSNTLMEKTENELQQSHLRTSTLESEKVQLEEKLSTLNGAHQLAQDHAQQLKYEIQELSQAKADLSAQLTDIINQRQDLRQANVDLELKESQLKQQCEALQTQLKENKETYFSTIETLKCELNETRVREAHEVQDLTEQLKQQETEYKSALHSLKLELAEERSMLKLARNQDEKQRSELDRIHHDVTRLEEENAKLIRKLEKAYEDIDFKDPQMIEEGSRLKDLEEKLYDAYSRMKRLQHNQMICLNNICKEVESVVNILNLQNGTSLNKNKLASSSLIAETLEDPDLLTAEIKNNLRWLQCELKLLCRTQKREPLKDVSVNPEEFNLGSRKDNTSVAHSLAFAPVGNLPKGKQEAMLQNKIGLSEQQQLQGVIQLPQKEASSPLTHKSFTNQESRQHIIDEMEDFRDNERGRIQERYIRLQETMKSLQQELELSSLPTLKVEPTTENHEVNVGENCQCCITFESPPPPNKSLLLSPLSLSDEDFKRKFLSEQTSPC</sequence>
<feature type="coiled-coil region" evidence="1">
    <location>
        <begin position="182"/>
        <end position="209"/>
    </location>
</feature>
<accession>A0A812BSP2</accession>
<feature type="coiled-coil region" evidence="1">
    <location>
        <begin position="571"/>
        <end position="820"/>
    </location>
</feature>
<evidence type="ECO:0000256" key="1">
    <source>
        <dbReference type="SAM" id="Coils"/>
    </source>
</evidence>
<name>A0A812BSP2_ACAPH</name>
<gene>
    <name evidence="3" type="ORF">SPHA_21449</name>
</gene>
<organism evidence="3 4">
    <name type="scientific">Acanthosepion pharaonis</name>
    <name type="common">Pharaoh cuttlefish</name>
    <name type="synonym">Sepia pharaonis</name>
    <dbReference type="NCBI Taxonomy" id="158019"/>
    <lineage>
        <taxon>Eukaryota</taxon>
        <taxon>Metazoa</taxon>
        <taxon>Spiralia</taxon>
        <taxon>Lophotrochozoa</taxon>
        <taxon>Mollusca</taxon>
        <taxon>Cephalopoda</taxon>
        <taxon>Coleoidea</taxon>
        <taxon>Decapodiformes</taxon>
        <taxon>Sepiida</taxon>
        <taxon>Sepiina</taxon>
        <taxon>Sepiidae</taxon>
        <taxon>Acanthosepion</taxon>
    </lineage>
</organism>
<comment type="caution">
    <text evidence="3">The sequence shown here is derived from an EMBL/GenBank/DDBJ whole genome shotgun (WGS) entry which is preliminary data.</text>
</comment>
<keyword evidence="1" id="KW-0175">Coiled coil</keyword>